<dbReference type="PRINTS" id="PR00417">
    <property type="entry name" value="PRTPISMRASEI"/>
</dbReference>
<dbReference type="SMART" id="SM00493">
    <property type="entry name" value="TOPRIM"/>
    <property type="match status" value="1"/>
</dbReference>
<dbReference type="PROSITE" id="PS52039">
    <property type="entry name" value="TOPO_IA_2"/>
    <property type="match status" value="1"/>
</dbReference>
<dbReference type="GO" id="GO:0140226">
    <property type="term" value="F:RNA topoisomerase activity"/>
    <property type="evidence" value="ECO:0007669"/>
    <property type="project" value="EnsemblFungi"/>
</dbReference>
<evidence type="ECO:0000256" key="1">
    <source>
        <dbReference type="ARBA" id="ARBA00000213"/>
    </source>
</evidence>
<dbReference type="CDD" id="cd03362">
    <property type="entry name" value="TOPRIM_TopoIA_TopoIII"/>
    <property type="match status" value="1"/>
</dbReference>
<dbReference type="GeneID" id="5125222"/>
<keyword evidence="10" id="KW-1185">Reference proteome</keyword>
<dbReference type="Gene3D" id="1.10.290.10">
    <property type="entry name" value="Topoisomerase I, domain 4"/>
    <property type="match status" value="1"/>
</dbReference>
<feature type="domain" description="Topo IA-type catalytic" evidence="8">
    <location>
        <begin position="165"/>
        <end position="596"/>
    </location>
</feature>
<dbReference type="InParanoid" id="A5DM60"/>
<dbReference type="InterPro" id="IPR006171">
    <property type="entry name" value="TOPRIM_dom"/>
</dbReference>
<evidence type="ECO:0000259" key="8">
    <source>
        <dbReference type="PROSITE" id="PS52039"/>
    </source>
</evidence>
<dbReference type="GO" id="GO:0007004">
    <property type="term" value="P:telomere maintenance via telomerase"/>
    <property type="evidence" value="ECO:0007669"/>
    <property type="project" value="EnsemblFungi"/>
</dbReference>
<dbReference type="OMA" id="VIHNVYS"/>
<dbReference type="GO" id="GO:0000724">
    <property type="term" value="P:double-strand break repair via homologous recombination"/>
    <property type="evidence" value="ECO:0007669"/>
    <property type="project" value="EnsemblFungi"/>
</dbReference>
<dbReference type="GO" id="GO:0031422">
    <property type="term" value="C:RecQ family helicase-topoisomerase III complex"/>
    <property type="evidence" value="ECO:0007669"/>
    <property type="project" value="EnsemblFungi"/>
</dbReference>
<evidence type="ECO:0000259" key="7">
    <source>
        <dbReference type="PROSITE" id="PS50880"/>
    </source>
</evidence>
<feature type="domain" description="Toprim" evidence="7">
    <location>
        <begin position="2"/>
        <end position="144"/>
    </location>
</feature>
<dbReference type="GO" id="GO:0000018">
    <property type="term" value="P:regulation of DNA recombination"/>
    <property type="evidence" value="ECO:0007669"/>
    <property type="project" value="EnsemblFungi"/>
</dbReference>
<dbReference type="PANTHER" id="PTHR11390:SF21">
    <property type="entry name" value="DNA TOPOISOMERASE 3-ALPHA"/>
    <property type="match status" value="1"/>
</dbReference>
<dbReference type="InterPro" id="IPR034144">
    <property type="entry name" value="TOPRIM_TopoIII"/>
</dbReference>
<evidence type="ECO:0000256" key="4">
    <source>
        <dbReference type="ARBA" id="ARBA00023125"/>
    </source>
</evidence>
<reference evidence="9 10" key="1">
    <citation type="journal article" date="2009" name="Nature">
        <title>Evolution of pathogenicity and sexual reproduction in eight Candida genomes.</title>
        <authorList>
            <person name="Butler G."/>
            <person name="Rasmussen M.D."/>
            <person name="Lin M.F."/>
            <person name="Santos M.A."/>
            <person name="Sakthikumar S."/>
            <person name="Munro C.A."/>
            <person name="Rheinbay E."/>
            <person name="Grabherr M."/>
            <person name="Forche A."/>
            <person name="Reedy J.L."/>
            <person name="Agrafioti I."/>
            <person name="Arnaud M.B."/>
            <person name="Bates S."/>
            <person name="Brown A.J."/>
            <person name="Brunke S."/>
            <person name="Costanzo M.C."/>
            <person name="Fitzpatrick D.A."/>
            <person name="de Groot P.W."/>
            <person name="Harris D."/>
            <person name="Hoyer L.L."/>
            <person name="Hube B."/>
            <person name="Klis F.M."/>
            <person name="Kodira C."/>
            <person name="Lennard N."/>
            <person name="Logue M.E."/>
            <person name="Martin R."/>
            <person name="Neiman A.M."/>
            <person name="Nikolaou E."/>
            <person name="Quail M.A."/>
            <person name="Quinn J."/>
            <person name="Santos M.C."/>
            <person name="Schmitzberger F.F."/>
            <person name="Sherlock G."/>
            <person name="Shah P."/>
            <person name="Silverstein K.A."/>
            <person name="Skrzypek M.S."/>
            <person name="Soll D."/>
            <person name="Staggs R."/>
            <person name="Stansfield I."/>
            <person name="Stumpf M.P."/>
            <person name="Sudbery P.E."/>
            <person name="Srikantha T."/>
            <person name="Zeng Q."/>
            <person name="Berman J."/>
            <person name="Berriman M."/>
            <person name="Heitman J."/>
            <person name="Gow N.A."/>
            <person name="Lorenz M.C."/>
            <person name="Birren B.W."/>
            <person name="Kellis M."/>
            <person name="Cuomo C.A."/>
        </authorList>
    </citation>
    <scope>NUCLEOTIDE SEQUENCE [LARGE SCALE GENOMIC DNA]</scope>
    <source>
        <strain evidence="10">ATCC 6260 / CBS 566 / DSM 6381 / JCM 1539 / NBRC 10279 / NRRL Y-324</strain>
    </source>
</reference>
<dbReference type="InterPro" id="IPR003602">
    <property type="entry name" value="Topo_IA_DNA-bd_dom"/>
</dbReference>
<evidence type="ECO:0000313" key="10">
    <source>
        <dbReference type="Proteomes" id="UP000001997"/>
    </source>
</evidence>
<dbReference type="SMART" id="SM00437">
    <property type="entry name" value="TOP1Ac"/>
    <property type="match status" value="1"/>
</dbReference>
<dbReference type="SUPFAM" id="SSF56712">
    <property type="entry name" value="Prokaryotic type I DNA topoisomerase"/>
    <property type="match status" value="1"/>
</dbReference>
<dbReference type="Gene3D" id="1.10.460.10">
    <property type="entry name" value="Topoisomerase I, domain 2"/>
    <property type="match status" value="1"/>
</dbReference>
<dbReference type="GO" id="GO:0006265">
    <property type="term" value="P:DNA topological change"/>
    <property type="evidence" value="ECO:0007669"/>
    <property type="project" value="EnsemblFungi"/>
</dbReference>
<dbReference type="InterPro" id="IPR013824">
    <property type="entry name" value="Topo_IA_cen_sub1"/>
</dbReference>
<dbReference type="GO" id="GO:0007064">
    <property type="term" value="P:mitotic sister chromatid cohesion"/>
    <property type="evidence" value="ECO:0007669"/>
    <property type="project" value="EnsemblFungi"/>
</dbReference>
<dbReference type="HOGENOM" id="CLU_002929_1_1_1"/>
<dbReference type="GO" id="GO:0035861">
    <property type="term" value="C:site of double-strand break"/>
    <property type="evidence" value="ECO:0007669"/>
    <property type="project" value="EnsemblFungi"/>
</dbReference>
<name>A5DM60_PICGU</name>
<proteinExistence type="inferred from homology"/>
<dbReference type="Gene3D" id="3.40.50.140">
    <property type="match status" value="1"/>
</dbReference>
<dbReference type="EMBL" id="CH408159">
    <property type="protein sequence ID" value="EDK40263.2"/>
    <property type="molecule type" value="Genomic_DNA"/>
</dbReference>
<dbReference type="GO" id="GO:0003917">
    <property type="term" value="F:DNA topoisomerase type I (single strand cut, ATP-independent) activity"/>
    <property type="evidence" value="ECO:0007669"/>
    <property type="project" value="UniProtKB-EC"/>
</dbReference>
<dbReference type="Pfam" id="PF01131">
    <property type="entry name" value="Topoisom_bac"/>
    <property type="match status" value="1"/>
</dbReference>
<sequence length="616" mass="69325">MKILCVAEKPSIAKEVSQILSGGSVRVRNSANRYVKNYDFTFEFPTTGRCDVTMTSVLGHITNIDFPPAYSWNKCVPGKLFSAPIIEVVSKKDVYKNIANEARNASNLMIWTDCDREGEFIGHEIFQAAQSGNPRLRVDEIWRSQFSHLERSHVLHAARNPVKLDLNAVAAVGCRMEIDLRVGAGFTRFLSDLLKRSGAIPLEKGQVVSYGTCQFPTLGFVVDRYTRVKNFISEPFWHISIRVKKDDKIAPFTWTTGHVFDHLYVFLAYQACLQHKEATVTSITTKPTSNWRPLPLTTVELQKDCSSFFKMSAKRALDAAEKLYNKGFLSYPRTETDKFPATMDLRSVIQTQSQDSQWGNYASELLQGKFRQPRAGNHDDKAHPPIHPVKYVALSALDSADEKKIYEYVVRRFLACCSDDARGNQTKAIVQWGAEKFSASGLAVIERNYLDIYVYKKWSSTVELPNFQQGDRVKLTSSQLQEGKTSPPKYMTESELIALMDANGIGTDATIADHIDKIINRGYVVKVKQGSTEYILPSEFGMGLIQGFDAIELDNISLSKPFLRKQLETSLQQVVNGTASKQSVLDAIVHLYKQAYSQSTQNSQVIVQACRRVMNQ</sequence>
<dbReference type="VEuPathDB" id="FungiDB:PGUG_04361"/>
<dbReference type="InterPro" id="IPR000380">
    <property type="entry name" value="Topo_IA"/>
</dbReference>
<dbReference type="RefSeq" id="XP_001483632.2">
    <property type="nucleotide sequence ID" value="XM_001483582.1"/>
</dbReference>
<dbReference type="GO" id="GO:0033260">
    <property type="term" value="P:nuclear DNA replication"/>
    <property type="evidence" value="ECO:0007669"/>
    <property type="project" value="EnsemblFungi"/>
</dbReference>
<comment type="similarity">
    <text evidence="2 6">Belongs to the type IA topoisomerase family.</text>
</comment>
<dbReference type="GO" id="GO:0007131">
    <property type="term" value="P:reciprocal meiotic recombination"/>
    <property type="evidence" value="ECO:0007669"/>
    <property type="project" value="EnsemblFungi"/>
</dbReference>
<dbReference type="InterPro" id="IPR013825">
    <property type="entry name" value="Topo_IA_cen_sub2"/>
</dbReference>
<accession>A5DM60</accession>
<comment type="catalytic activity">
    <reaction evidence="1 6">
        <text>ATP-independent breakage of single-stranded DNA, followed by passage and rejoining.</text>
        <dbReference type="EC" id="5.6.2.1"/>
    </reaction>
</comment>
<dbReference type="Gene3D" id="2.70.20.10">
    <property type="entry name" value="Topoisomerase I, domain 3"/>
    <property type="match status" value="1"/>
</dbReference>
<dbReference type="CDD" id="cd00186">
    <property type="entry name" value="TOP1Ac"/>
    <property type="match status" value="1"/>
</dbReference>
<evidence type="ECO:0000313" key="9">
    <source>
        <dbReference type="EMBL" id="EDK40263.2"/>
    </source>
</evidence>
<dbReference type="FunCoup" id="A5DM60">
    <property type="interactions" value="906"/>
</dbReference>
<keyword evidence="3 6" id="KW-0799">Topoisomerase</keyword>
<organism evidence="9 10">
    <name type="scientific">Meyerozyma guilliermondii (strain ATCC 6260 / CBS 566 / DSM 6381 / JCM 1539 / NBRC 10279 / NRRL Y-324)</name>
    <name type="common">Yeast</name>
    <name type="synonym">Candida guilliermondii</name>
    <dbReference type="NCBI Taxonomy" id="294746"/>
    <lineage>
        <taxon>Eukaryota</taxon>
        <taxon>Fungi</taxon>
        <taxon>Dikarya</taxon>
        <taxon>Ascomycota</taxon>
        <taxon>Saccharomycotina</taxon>
        <taxon>Pichiomycetes</taxon>
        <taxon>Debaryomycetaceae</taxon>
        <taxon>Meyerozyma</taxon>
    </lineage>
</organism>
<dbReference type="STRING" id="294746.A5DM60"/>
<dbReference type="SMART" id="SM00436">
    <property type="entry name" value="TOP1Bc"/>
    <property type="match status" value="1"/>
</dbReference>
<dbReference type="GO" id="GO:0006301">
    <property type="term" value="P:DNA damage tolerance"/>
    <property type="evidence" value="ECO:0007669"/>
    <property type="project" value="EnsemblFungi"/>
</dbReference>
<evidence type="ECO:0000256" key="3">
    <source>
        <dbReference type="ARBA" id="ARBA00023029"/>
    </source>
</evidence>
<dbReference type="PROSITE" id="PS50880">
    <property type="entry name" value="TOPRIM"/>
    <property type="match status" value="1"/>
</dbReference>
<dbReference type="PANTHER" id="PTHR11390">
    <property type="entry name" value="PROKARYOTIC DNA TOPOISOMERASE"/>
    <property type="match status" value="1"/>
</dbReference>
<dbReference type="FunFam" id="3.40.50.140:FF:000003">
    <property type="entry name" value="DNA topoisomerase"/>
    <property type="match status" value="1"/>
</dbReference>
<dbReference type="InterPro" id="IPR023405">
    <property type="entry name" value="Topo_IA_core_domain"/>
</dbReference>
<dbReference type="InterPro" id="IPR013497">
    <property type="entry name" value="Topo_IA_cen"/>
</dbReference>
<dbReference type="FunFam" id="1.10.290.10:FF:000001">
    <property type="entry name" value="DNA topoisomerase"/>
    <property type="match status" value="1"/>
</dbReference>
<dbReference type="InterPro" id="IPR013826">
    <property type="entry name" value="Topo_IA_cen_sub3"/>
</dbReference>
<dbReference type="GO" id="GO:0005634">
    <property type="term" value="C:nucleus"/>
    <property type="evidence" value="ECO:0007669"/>
    <property type="project" value="EnsemblFungi"/>
</dbReference>
<protein>
    <recommendedName>
        <fullName evidence="6">DNA topoisomerase</fullName>
        <ecNumber evidence="6">5.6.2.1</ecNumber>
    </recommendedName>
</protein>
<dbReference type="AlphaFoldDB" id="A5DM60"/>
<dbReference type="Proteomes" id="UP000001997">
    <property type="component" value="Unassembled WGS sequence"/>
</dbReference>
<dbReference type="eggNOG" id="KOG1956">
    <property type="taxonomic scope" value="Eukaryota"/>
</dbReference>
<dbReference type="KEGG" id="pgu:PGUG_04361"/>
<dbReference type="InterPro" id="IPR003601">
    <property type="entry name" value="Topo_IA_2"/>
</dbReference>
<dbReference type="EC" id="5.6.2.1" evidence="6"/>
<dbReference type="GO" id="GO:0003677">
    <property type="term" value="F:DNA binding"/>
    <property type="evidence" value="ECO:0007669"/>
    <property type="project" value="UniProtKB-KW"/>
</dbReference>
<keyword evidence="5 6" id="KW-0413">Isomerase</keyword>
<dbReference type="OrthoDB" id="430051at2759"/>
<evidence type="ECO:0000256" key="2">
    <source>
        <dbReference type="ARBA" id="ARBA00009446"/>
    </source>
</evidence>
<evidence type="ECO:0000256" key="5">
    <source>
        <dbReference type="ARBA" id="ARBA00023235"/>
    </source>
</evidence>
<dbReference type="GO" id="GO:0000722">
    <property type="term" value="P:telomere maintenance via recombination"/>
    <property type="evidence" value="ECO:0007669"/>
    <property type="project" value="EnsemblFungi"/>
</dbReference>
<comment type="function">
    <text evidence="6">Introduces a single-strand break via transesterification at a target site in duplex DNA. Releases the supercoiling and torsional tension of DNA introduced during the DNA replication and transcription by transiently cleaving and rejoining one strand of the DNA duplex. The scissile phosphodiester is attacked by the catalytic tyrosine of the enzyme, resulting in the formation of a DNA-(5'-phosphotyrosyl)-enzyme intermediate and the expulsion of a 3'-OH DNA strand.</text>
</comment>
<evidence type="ECO:0000256" key="6">
    <source>
        <dbReference type="RuleBase" id="RU362092"/>
    </source>
</evidence>
<dbReference type="Pfam" id="PF01751">
    <property type="entry name" value="Toprim"/>
    <property type="match status" value="1"/>
</dbReference>
<keyword evidence="4 6" id="KW-0238">DNA-binding</keyword>
<gene>
    <name evidence="9" type="ORF">PGUG_04361</name>
</gene>